<protein>
    <submittedName>
        <fullName evidence="1">Uncharacterized protein</fullName>
    </submittedName>
</protein>
<dbReference type="EMBL" id="CAJNOV010008976">
    <property type="protein sequence ID" value="CAF1346247.1"/>
    <property type="molecule type" value="Genomic_DNA"/>
</dbReference>
<gene>
    <name evidence="1" type="ORF">CJN711_LOCUS19186</name>
</gene>
<organism evidence="1 2">
    <name type="scientific">Rotaria magnacalcarata</name>
    <dbReference type="NCBI Taxonomy" id="392030"/>
    <lineage>
        <taxon>Eukaryota</taxon>
        <taxon>Metazoa</taxon>
        <taxon>Spiralia</taxon>
        <taxon>Gnathifera</taxon>
        <taxon>Rotifera</taxon>
        <taxon>Eurotatoria</taxon>
        <taxon>Bdelloidea</taxon>
        <taxon>Philodinida</taxon>
        <taxon>Philodinidae</taxon>
        <taxon>Rotaria</taxon>
    </lineage>
</organism>
<evidence type="ECO:0000313" key="1">
    <source>
        <dbReference type="EMBL" id="CAF1346247.1"/>
    </source>
</evidence>
<name>A0A815GXC3_9BILA</name>
<dbReference type="Proteomes" id="UP000663855">
    <property type="component" value="Unassembled WGS sequence"/>
</dbReference>
<comment type="caution">
    <text evidence="1">The sequence shown here is derived from an EMBL/GenBank/DDBJ whole genome shotgun (WGS) entry which is preliminary data.</text>
</comment>
<reference evidence="1" key="1">
    <citation type="submission" date="2021-02" db="EMBL/GenBank/DDBJ databases">
        <authorList>
            <person name="Nowell W R."/>
        </authorList>
    </citation>
    <scope>NUCLEOTIDE SEQUENCE</scope>
</reference>
<proteinExistence type="predicted"/>
<feature type="non-terminal residue" evidence="1">
    <location>
        <position position="49"/>
    </location>
</feature>
<sequence length="49" mass="5652">MDQGRTRGKLVHYHAGDLILFDGRLVHCNSPATAIEERRPNEHVDLLHY</sequence>
<accession>A0A815GXC3</accession>
<dbReference type="AlphaFoldDB" id="A0A815GXC3"/>
<evidence type="ECO:0000313" key="2">
    <source>
        <dbReference type="Proteomes" id="UP000663855"/>
    </source>
</evidence>